<accession>A0A427YRR5</accession>
<feature type="domain" description="Glucose-methanol-choline oxidoreductase N-terminal" evidence="7">
    <location>
        <begin position="297"/>
        <end position="545"/>
    </location>
</feature>
<dbReference type="STRING" id="1890683.A0A427YRR5"/>
<evidence type="ECO:0000256" key="5">
    <source>
        <dbReference type="ARBA" id="ARBA00023002"/>
    </source>
</evidence>
<feature type="compositionally biased region" description="Low complexity" evidence="6">
    <location>
        <begin position="36"/>
        <end position="60"/>
    </location>
</feature>
<proteinExistence type="inferred from homology"/>
<dbReference type="EMBL" id="RSCD01000003">
    <property type="protein sequence ID" value="RSH93762.1"/>
    <property type="molecule type" value="Genomic_DNA"/>
</dbReference>
<dbReference type="GO" id="GO:0050660">
    <property type="term" value="F:flavin adenine dinucleotide binding"/>
    <property type="evidence" value="ECO:0007669"/>
    <property type="project" value="InterPro"/>
</dbReference>
<evidence type="ECO:0000313" key="10">
    <source>
        <dbReference type="Proteomes" id="UP000279259"/>
    </source>
</evidence>
<dbReference type="PANTHER" id="PTHR46056">
    <property type="entry name" value="LONG-CHAIN-ALCOHOL OXIDASE"/>
    <property type="match status" value="1"/>
</dbReference>
<keyword evidence="5" id="KW-0560">Oxidoreductase</keyword>
<keyword evidence="3" id="KW-0285">Flavoprotein</keyword>
<dbReference type="InterPro" id="IPR036188">
    <property type="entry name" value="FAD/NAD-bd_sf"/>
</dbReference>
<keyword evidence="10" id="KW-1185">Reference proteome</keyword>
<evidence type="ECO:0000256" key="4">
    <source>
        <dbReference type="ARBA" id="ARBA00022827"/>
    </source>
</evidence>
<protein>
    <recommendedName>
        <fullName evidence="11">Long-chain-alcohol oxidase</fullName>
    </recommendedName>
</protein>
<feature type="domain" description="Glucose-methanol-choline oxidoreductase C-terminal" evidence="8">
    <location>
        <begin position="627"/>
        <end position="775"/>
    </location>
</feature>
<dbReference type="Proteomes" id="UP000279259">
    <property type="component" value="Unassembled WGS sequence"/>
</dbReference>
<sequence length="791" mass="85297">MSSDQTPLSFAGPSGLSEYQWATLLAISDALVGPLSADAGADGASSDPADPSAQEASSDPSEPRSSVLPQCRPSETREFLELLKDTFETRVPPRATKELGIFLSIVGSTVGSVIFNGTSTPLSQLGPRDVEGIIKGWYGSRLKPIRMGIKATSIIVRAIWLRTCPGLAAALGYPGPPVPTAARAEAGHDPAPPSLVEDDLLAKGKAVVYEGEPAIEIRTGVLVIGSGSGGTAFTHSLIQRLTAGKGEGGAWKSKLYGSASAEVEQGMPDILVVERGKKYLPHPGGVPLAKTEGQGIEDVMESGGIMTTEESSISLIAGSTWGGGSRINWSACLRTDRMVREEWTRHMSRDRKQRRKWEDGMFMSDEWQDCTEAVESRLKVQTPRLEDHNRANRVLLDGARRLGYSCRAVPQNISGTFESHKPCGANCMIGCRGHDRVDADAGKMSGCRAFLGPLYGQAEVVVKGLDGCEVERVIIDKNTNRVEGAWGWVNSKSESGGGSDPATRQRVLIKASLVVASAGSFHSPALLLRSGIKNPHLGRNLRLHPTVIVHSQWKEEVRPWEGTILTTAITECDNLDGMGHGVKIEAMNMLPSFGMAWVPWEGNSEWKERVARYRYTMGHIVLCRDRDTGTITVDPATGRLQVSYVPSPFDRAHTMQGVLALSKLLHAMGALEISMNTVGAPVWRRDPSAEKVDWSSDDSFLSFLENMVKVGNDLDRTGYGSAHQMGTCRMATSPSHGVVDPNGQVYGVKGLYVADASVFPSASGVNPMLTTMTFGEWIGRRVATRILSNDF</sequence>
<dbReference type="InterPro" id="IPR000172">
    <property type="entry name" value="GMC_OxRdtase_N"/>
</dbReference>
<gene>
    <name evidence="9" type="ORF">EHS25_006410</name>
</gene>
<dbReference type="Gene3D" id="3.50.50.60">
    <property type="entry name" value="FAD/NAD(P)-binding domain"/>
    <property type="match status" value="2"/>
</dbReference>
<evidence type="ECO:0000256" key="6">
    <source>
        <dbReference type="SAM" id="MobiDB-lite"/>
    </source>
</evidence>
<organism evidence="9 10">
    <name type="scientific">Saitozyma podzolica</name>
    <dbReference type="NCBI Taxonomy" id="1890683"/>
    <lineage>
        <taxon>Eukaryota</taxon>
        <taxon>Fungi</taxon>
        <taxon>Dikarya</taxon>
        <taxon>Basidiomycota</taxon>
        <taxon>Agaricomycotina</taxon>
        <taxon>Tremellomycetes</taxon>
        <taxon>Tremellales</taxon>
        <taxon>Trimorphomycetaceae</taxon>
        <taxon>Saitozyma</taxon>
    </lineage>
</organism>
<keyword evidence="4" id="KW-0274">FAD</keyword>
<dbReference type="InterPro" id="IPR007867">
    <property type="entry name" value="GMC_OxRtase_C"/>
</dbReference>
<name>A0A427YRR5_9TREE</name>
<feature type="region of interest" description="Disordered" evidence="6">
    <location>
        <begin position="36"/>
        <end position="71"/>
    </location>
</feature>
<dbReference type="Pfam" id="PF05199">
    <property type="entry name" value="GMC_oxred_C"/>
    <property type="match status" value="1"/>
</dbReference>
<evidence type="ECO:0000313" key="9">
    <source>
        <dbReference type="EMBL" id="RSH93762.1"/>
    </source>
</evidence>
<dbReference type="OrthoDB" id="269227at2759"/>
<dbReference type="AlphaFoldDB" id="A0A427YRR5"/>
<dbReference type="PANTHER" id="PTHR46056:SF12">
    <property type="entry name" value="LONG-CHAIN-ALCOHOL OXIDASE"/>
    <property type="match status" value="1"/>
</dbReference>
<dbReference type="SUPFAM" id="SSF51905">
    <property type="entry name" value="FAD/NAD(P)-binding domain"/>
    <property type="match status" value="1"/>
</dbReference>
<dbReference type="GO" id="GO:0016614">
    <property type="term" value="F:oxidoreductase activity, acting on CH-OH group of donors"/>
    <property type="evidence" value="ECO:0007669"/>
    <property type="project" value="InterPro"/>
</dbReference>
<dbReference type="Pfam" id="PF00732">
    <property type="entry name" value="GMC_oxred_N"/>
    <property type="match status" value="1"/>
</dbReference>
<comment type="similarity">
    <text evidence="2">Belongs to the GMC oxidoreductase family.</text>
</comment>
<evidence type="ECO:0000259" key="7">
    <source>
        <dbReference type="Pfam" id="PF00732"/>
    </source>
</evidence>
<evidence type="ECO:0008006" key="11">
    <source>
        <dbReference type="Google" id="ProtNLM"/>
    </source>
</evidence>
<comment type="cofactor">
    <cofactor evidence="1">
        <name>FAD</name>
        <dbReference type="ChEBI" id="CHEBI:57692"/>
    </cofactor>
</comment>
<evidence type="ECO:0000256" key="3">
    <source>
        <dbReference type="ARBA" id="ARBA00022630"/>
    </source>
</evidence>
<evidence type="ECO:0000256" key="2">
    <source>
        <dbReference type="ARBA" id="ARBA00010790"/>
    </source>
</evidence>
<reference evidence="9 10" key="1">
    <citation type="submission" date="2018-11" db="EMBL/GenBank/DDBJ databases">
        <title>Genome sequence of Saitozyma podzolica DSM 27192.</title>
        <authorList>
            <person name="Aliyu H."/>
            <person name="Gorte O."/>
            <person name="Ochsenreither K."/>
        </authorList>
    </citation>
    <scope>NUCLEOTIDE SEQUENCE [LARGE SCALE GENOMIC DNA]</scope>
    <source>
        <strain evidence="9 10">DSM 27192</strain>
    </source>
</reference>
<evidence type="ECO:0000256" key="1">
    <source>
        <dbReference type="ARBA" id="ARBA00001974"/>
    </source>
</evidence>
<evidence type="ECO:0000259" key="8">
    <source>
        <dbReference type="Pfam" id="PF05199"/>
    </source>
</evidence>
<comment type="caution">
    <text evidence="9">The sequence shown here is derived from an EMBL/GenBank/DDBJ whole genome shotgun (WGS) entry which is preliminary data.</text>
</comment>